<dbReference type="KEGG" id="bvv:BHK69_16150"/>
<dbReference type="PANTHER" id="PTHR32305:SF15">
    <property type="entry name" value="PROTEIN RHSA-RELATED"/>
    <property type="match status" value="1"/>
</dbReference>
<dbReference type="GO" id="GO:0005576">
    <property type="term" value="C:extracellular region"/>
    <property type="evidence" value="ECO:0007669"/>
    <property type="project" value="UniProtKB-SubCell"/>
</dbReference>
<gene>
    <name evidence="6" type="ORF">BHK69_16150</name>
</gene>
<dbReference type="SUPFAM" id="SSF69349">
    <property type="entry name" value="Phage fibre proteins"/>
    <property type="match status" value="1"/>
</dbReference>
<dbReference type="Gene3D" id="4.10.220.110">
    <property type="match status" value="1"/>
</dbReference>
<dbReference type="Gene3D" id="2.40.50.230">
    <property type="entry name" value="Gp5 N-terminal domain"/>
    <property type="match status" value="1"/>
</dbReference>
<keyword evidence="7" id="KW-1185">Reference proteome</keyword>
<dbReference type="Pfam" id="PF05954">
    <property type="entry name" value="Phage_GPD"/>
    <property type="match status" value="1"/>
</dbReference>
<evidence type="ECO:0000256" key="1">
    <source>
        <dbReference type="ARBA" id="ARBA00004613"/>
    </source>
</evidence>
<feature type="domain" description="Gp5/Type VI secretion system Vgr C-terminal trimerisation" evidence="5">
    <location>
        <begin position="479"/>
        <end position="579"/>
    </location>
</feature>
<evidence type="ECO:0000256" key="3">
    <source>
        <dbReference type="ARBA" id="ARBA00022525"/>
    </source>
</evidence>
<comment type="similarity">
    <text evidence="2">Belongs to the VgrG protein family.</text>
</comment>
<dbReference type="InterPro" id="IPR037026">
    <property type="entry name" value="Vgr_OB-fold_dom_sf"/>
</dbReference>
<dbReference type="AlphaFoldDB" id="A0A1D7U317"/>
<accession>A0A1D7U317</accession>
<dbReference type="Pfam" id="PF22178">
    <property type="entry name" value="Gp5_trimer_C"/>
    <property type="match status" value="1"/>
</dbReference>
<organism evidence="6 7">
    <name type="scientific">Bosea vaviloviae</name>
    <dbReference type="NCBI Taxonomy" id="1526658"/>
    <lineage>
        <taxon>Bacteria</taxon>
        <taxon>Pseudomonadati</taxon>
        <taxon>Pseudomonadota</taxon>
        <taxon>Alphaproteobacteria</taxon>
        <taxon>Hyphomicrobiales</taxon>
        <taxon>Boseaceae</taxon>
        <taxon>Bosea</taxon>
    </lineage>
</organism>
<dbReference type="SUPFAM" id="SSF69279">
    <property type="entry name" value="Phage tail proteins"/>
    <property type="match status" value="2"/>
</dbReference>
<dbReference type="InterPro" id="IPR050708">
    <property type="entry name" value="T6SS_VgrG/RHS"/>
</dbReference>
<dbReference type="InterPro" id="IPR054030">
    <property type="entry name" value="Gp5_Vgr_C"/>
</dbReference>
<dbReference type="STRING" id="1526658.BHK69_16150"/>
<dbReference type="NCBIfam" id="TIGR03361">
    <property type="entry name" value="VI_Rhs_Vgr"/>
    <property type="match status" value="1"/>
</dbReference>
<evidence type="ECO:0000313" key="7">
    <source>
        <dbReference type="Proteomes" id="UP000094969"/>
    </source>
</evidence>
<dbReference type="EMBL" id="CP017147">
    <property type="protein sequence ID" value="AOO81778.1"/>
    <property type="molecule type" value="Genomic_DNA"/>
</dbReference>
<evidence type="ECO:0000256" key="2">
    <source>
        <dbReference type="ARBA" id="ARBA00005558"/>
    </source>
</evidence>
<evidence type="ECO:0000313" key="6">
    <source>
        <dbReference type="EMBL" id="AOO81778.1"/>
    </source>
</evidence>
<dbReference type="InterPro" id="IPR006533">
    <property type="entry name" value="T6SS_Vgr_RhsGE"/>
</dbReference>
<dbReference type="Gene3D" id="2.30.110.50">
    <property type="match status" value="1"/>
</dbReference>
<sequence length="628" mass="71425">MSRHPSQANRPAILKTPFGGDVLVFHRLDANEGLSELFEYRIEALSTKDNLDFDTALGQQCHLEINVAEYKGSIVTRKKKRYFSGILVEAQWLGMQEDLYLYRLTLRPWLWLLGQTANCKIFHNQMVDKIIEKVLRDGQLGELRLDIKSYPKLEYCVQYRETNLAFVNRLMEEYGICYYFEHEAGSHRLVLADQASSHKPIQGTETIPFRPSQEANNRHEFEHIEHWMVERRFRTGKITFRDYNYEKPDADMQAEEQTSETYQHSKLEVYDYPGRYLKNGDGKTLAKVKLESEQAADRRRIASGDAVTLYPGGLTTLERHRADSENKQFLVVRATHSFVSLQAYRSGTNGGEHDYSGQYEFQLADRPFKPPQLTDKPTIFGPQTARVVGEKGEEIDVDDQGRILVKFHWDRDDEHLYRVRVAQVWAGDSWGGSFIPRIDQEVIVEFLEGDIDRPLVVGTVYNGKHKMPFGTKANKNINGIKSDTTTGGNGYNQLTFDDTKKAEKVEFRAEKFLDTLVRDTETRNIGEDFSSEKGEASRNITLKKGDDNLKVETGNQVVDVNKEILIKAGQKITLKVGGSTIVMDQQSITLKAITIKVEASADLDMKGTTTQLKGSAVLTITGGLVKIN</sequence>
<reference evidence="6 7" key="1">
    <citation type="journal article" date="2015" name="Antonie Van Leeuwenhoek">
        <title>Bosea vaviloviae sp. nov., a new species of slow-growing rhizobia isolated from nodules of the relict species Vavilovia formosa (Stev.) Fed.</title>
        <authorList>
            <person name="Safronova V.I."/>
            <person name="Kuznetsova I.G."/>
            <person name="Sazanova A.L."/>
            <person name="Kimeklis A.K."/>
            <person name="Belimov A.A."/>
            <person name="Andronov E.E."/>
            <person name="Pinaev A.G."/>
            <person name="Chizhevskaya E.P."/>
            <person name="Pukhaev A.R."/>
            <person name="Popov K.P."/>
            <person name="Willems A."/>
            <person name="Tikhonovich I.A."/>
        </authorList>
    </citation>
    <scope>NUCLEOTIDE SEQUENCE [LARGE SCALE GENOMIC DNA]</scope>
    <source>
        <strain evidence="6 7">Vaf18</strain>
    </source>
</reference>
<dbReference type="NCBIfam" id="TIGR01646">
    <property type="entry name" value="vgr_GE"/>
    <property type="match status" value="1"/>
</dbReference>
<dbReference type="Gene3D" id="3.55.50.10">
    <property type="entry name" value="Baseplate protein-like domains"/>
    <property type="match status" value="1"/>
</dbReference>
<evidence type="ECO:0000259" key="4">
    <source>
        <dbReference type="Pfam" id="PF04717"/>
    </source>
</evidence>
<keyword evidence="3" id="KW-0964">Secreted</keyword>
<comment type="subcellular location">
    <subcellularLocation>
        <location evidence="1">Secreted</location>
    </subcellularLocation>
</comment>
<dbReference type="RefSeq" id="WP_069690988.1">
    <property type="nucleotide sequence ID" value="NZ_CP017147.1"/>
</dbReference>
<protein>
    <submittedName>
        <fullName evidence="6">Uncharacterized protein</fullName>
    </submittedName>
</protein>
<name>A0A1D7U317_9HYPH</name>
<proteinExistence type="inferred from homology"/>
<dbReference type="PANTHER" id="PTHR32305">
    <property type="match status" value="1"/>
</dbReference>
<dbReference type="Proteomes" id="UP000094969">
    <property type="component" value="Chromosome"/>
</dbReference>
<dbReference type="InterPro" id="IPR017847">
    <property type="entry name" value="T6SS_RhsGE_Vgr_subset"/>
</dbReference>
<dbReference type="InterPro" id="IPR006531">
    <property type="entry name" value="Gp5/Vgr_OB"/>
</dbReference>
<dbReference type="SUPFAM" id="SSF69255">
    <property type="entry name" value="gp5 N-terminal domain-like"/>
    <property type="match status" value="1"/>
</dbReference>
<feature type="domain" description="Gp5/Type VI secretion system Vgr protein OB-fold" evidence="4">
    <location>
        <begin position="396"/>
        <end position="461"/>
    </location>
</feature>
<dbReference type="Pfam" id="PF04717">
    <property type="entry name" value="Phage_base_V"/>
    <property type="match status" value="1"/>
</dbReference>
<dbReference type="OrthoDB" id="9762420at2"/>
<evidence type="ECO:0000259" key="5">
    <source>
        <dbReference type="Pfam" id="PF22178"/>
    </source>
</evidence>